<keyword evidence="1" id="KW-0812">Transmembrane</keyword>
<keyword evidence="1" id="KW-0472">Membrane</keyword>
<keyword evidence="1" id="KW-1133">Transmembrane helix</keyword>
<dbReference type="Proteomes" id="UP000234474">
    <property type="component" value="Unassembled WGS sequence"/>
</dbReference>
<reference evidence="3" key="1">
    <citation type="journal article" date="2018" name="Proc. Natl. Acad. Sci. U.S.A.">
        <title>Linking secondary metabolites to gene clusters through genome sequencing of six diverse Aspergillus species.</title>
        <authorList>
            <person name="Kaerboelling I."/>
            <person name="Vesth T.C."/>
            <person name="Frisvad J.C."/>
            <person name="Nybo J.L."/>
            <person name="Theobald S."/>
            <person name="Kuo A."/>
            <person name="Bowyer P."/>
            <person name="Matsuda Y."/>
            <person name="Mondo S."/>
            <person name="Lyhne E.K."/>
            <person name="Kogle M.E."/>
            <person name="Clum A."/>
            <person name="Lipzen A."/>
            <person name="Salamov A."/>
            <person name="Ngan C.Y."/>
            <person name="Daum C."/>
            <person name="Chiniquy J."/>
            <person name="Barry K."/>
            <person name="LaButti K."/>
            <person name="Haridas S."/>
            <person name="Simmons B.A."/>
            <person name="Magnuson J.K."/>
            <person name="Mortensen U.H."/>
            <person name="Larsen T.O."/>
            <person name="Grigoriev I.V."/>
            <person name="Baker S.E."/>
            <person name="Andersen M.R."/>
        </authorList>
    </citation>
    <scope>NUCLEOTIDE SEQUENCE [LARGE SCALE GENOMIC DNA]</scope>
    <source>
        <strain evidence="3">IBT 16806</strain>
    </source>
</reference>
<dbReference type="RefSeq" id="XP_024680753.1">
    <property type="nucleotide sequence ID" value="XM_024828025.1"/>
</dbReference>
<organism evidence="2 3">
    <name type="scientific">Aspergillus novofumigatus (strain IBT 16806)</name>
    <dbReference type="NCBI Taxonomy" id="1392255"/>
    <lineage>
        <taxon>Eukaryota</taxon>
        <taxon>Fungi</taxon>
        <taxon>Dikarya</taxon>
        <taxon>Ascomycota</taxon>
        <taxon>Pezizomycotina</taxon>
        <taxon>Eurotiomycetes</taxon>
        <taxon>Eurotiomycetidae</taxon>
        <taxon>Eurotiales</taxon>
        <taxon>Aspergillaceae</taxon>
        <taxon>Aspergillus</taxon>
        <taxon>Aspergillus subgen. Fumigati</taxon>
    </lineage>
</organism>
<protein>
    <submittedName>
        <fullName evidence="2">Uncharacterized protein</fullName>
    </submittedName>
</protein>
<feature type="transmembrane region" description="Helical" evidence="1">
    <location>
        <begin position="12"/>
        <end position="36"/>
    </location>
</feature>
<evidence type="ECO:0000313" key="3">
    <source>
        <dbReference type="Proteomes" id="UP000234474"/>
    </source>
</evidence>
<dbReference type="VEuPathDB" id="FungiDB:P174DRAFT_444196"/>
<accession>A0A2I1C3I2</accession>
<keyword evidence="3" id="KW-1185">Reference proteome</keyword>
<evidence type="ECO:0000256" key="1">
    <source>
        <dbReference type="SAM" id="Phobius"/>
    </source>
</evidence>
<dbReference type="EMBL" id="MSZS01000006">
    <property type="protein sequence ID" value="PKX92158.1"/>
    <property type="molecule type" value="Genomic_DNA"/>
</dbReference>
<feature type="transmembrane region" description="Helical" evidence="1">
    <location>
        <begin position="48"/>
        <end position="64"/>
    </location>
</feature>
<gene>
    <name evidence="2" type="ORF">P174DRAFT_444196</name>
</gene>
<name>A0A2I1C3I2_ASPN1</name>
<dbReference type="AlphaFoldDB" id="A0A2I1C3I2"/>
<sequence length="81" mass="8815">MISSFDFDSAPILRTLLQGTILSAQIGMIGFILAYIDISIDSNCVTRVPGVLLLAVIIIPLALFDGRLSHRYPIVLQSVNL</sequence>
<comment type="caution">
    <text evidence="2">The sequence shown here is derived from an EMBL/GenBank/DDBJ whole genome shotgun (WGS) entry which is preliminary data.</text>
</comment>
<proteinExistence type="predicted"/>
<evidence type="ECO:0000313" key="2">
    <source>
        <dbReference type="EMBL" id="PKX92158.1"/>
    </source>
</evidence>
<dbReference type="GeneID" id="36535350"/>